<evidence type="ECO:0000313" key="11">
    <source>
        <dbReference type="Proteomes" id="UP001491310"/>
    </source>
</evidence>
<dbReference type="InterPro" id="IPR003439">
    <property type="entry name" value="ABC_transporter-like_ATP-bd"/>
</dbReference>
<dbReference type="InterPro" id="IPR003593">
    <property type="entry name" value="AAA+_ATPase"/>
</dbReference>
<comment type="caution">
    <text evidence="10">The sequence shown here is derived from an EMBL/GenBank/DDBJ whole genome shotgun (WGS) entry which is preliminary data.</text>
</comment>
<evidence type="ECO:0000256" key="1">
    <source>
        <dbReference type="ARBA" id="ARBA00004141"/>
    </source>
</evidence>
<feature type="transmembrane region" description="Helical" evidence="8">
    <location>
        <begin position="630"/>
        <end position="647"/>
    </location>
</feature>
<evidence type="ECO:0000256" key="4">
    <source>
        <dbReference type="ARBA" id="ARBA00022741"/>
    </source>
</evidence>
<dbReference type="Gene3D" id="3.40.50.300">
    <property type="entry name" value="P-loop containing nucleotide triphosphate hydrolases"/>
    <property type="match status" value="1"/>
</dbReference>
<name>A0ABR2YYL7_9CHLO</name>
<dbReference type="InterPro" id="IPR013525">
    <property type="entry name" value="ABC2_TM"/>
</dbReference>
<keyword evidence="7 8" id="KW-0472">Membrane</keyword>
<keyword evidence="6 8" id="KW-1133">Transmembrane helix</keyword>
<feature type="transmembrane region" description="Helical" evidence="8">
    <location>
        <begin position="449"/>
        <end position="468"/>
    </location>
</feature>
<dbReference type="PROSITE" id="PS00211">
    <property type="entry name" value="ABC_TRANSPORTER_1"/>
    <property type="match status" value="1"/>
</dbReference>
<keyword evidence="3 8" id="KW-0812">Transmembrane</keyword>
<evidence type="ECO:0000256" key="5">
    <source>
        <dbReference type="ARBA" id="ARBA00022840"/>
    </source>
</evidence>
<keyword evidence="11" id="KW-1185">Reference proteome</keyword>
<feature type="transmembrane region" description="Helical" evidence="8">
    <location>
        <begin position="420"/>
        <end position="437"/>
    </location>
</feature>
<accession>A0ABR2YYL7</accession>
<evidence type="ECO:0000259" key="9">
    <source>
        <dbReference type="PROSITE" id="PS50893"/>
    </source>
</evidence>
<evidence type="ECO:0000256" key="2">
    <source>
        <dbReference type="ARBA" id="ARBA00022448"/>
    </source>
</evidence>
<evidence type="ECO:0000256" key="7">
    <source>
        <dbReference type="ARBA" id="ARBA00023136"/>
    </source>
</evidence>
<dbReference type="PANTHER" id="PTHR48041">
    <property type="entry name" value="ABC TRANSPORTER G FAMILY MEMBER 28"/>
    <property type="match status" value="1"/>
</dbReference>
<feature type="transmembrane region" description="Helical" evidence="8">
    <location>
        <begin position="526"/>
        <end position="549"/>
    </location>
</feature>
<dbReference type="PROSITE" id="PS50893">
    <property type="entry name" value="ABC_TRANSPORTER_2"/>
    <property type="match status" value="1"/>
</dbReference>
<feature type="domain" description="ABC transporter" evidence="9">
    <location>
        <begin position="75"/>
        <end position="314"/>
    </location>
</feature>
<proteinExistence type="predicted"/>
<evidence type="ECO:0000256" key="3">
    <source>
        <dbReference type="ARBA" id="ARBA00022692"/>
    </source>
</evidence>
<evidence type="ECO:0000256" key="6">
    <source>
        <dbReference type="ARBA" id="ARBA00022989"/>
    </source>
</evidence>
<dbReference type="PANTHER" id="PTHR48041:SF91">
    <property type="entry name" value="ABC TRANSPORTER G FAMILY MEMBER 28"/>
    <property type="match status" value="1"/>
</dbReference>
<reference evidence="10 11" key="1">
    <citation type="journal article" date="2024" name="Nat. Commun.">
        <title>Phylogenomics reveals the evolutionary origins of lichenization in chlorophyte algae.</title>
        <authorList>
            <person name="Puginier C."/>
            <person name="Libourel C."/>
            <person name="Otte J."/>
            <person name="Skaloud P."/>
            <person name="Haon M."/>
            <person name="Grisel S."/>
            <person name="Petersen M."/>
            <person name="Berrin J.G."/>
            <person name="Delaux P.M."/>
            <person name="Dal Grande F."/>
            <person name="Keller J."/>
        </authorList>
    </citation>
    <scope>NUCLEOTIDE SEQUENCE [LARGE SCALE GENOMIC DNA]</scope>
    <source>
        <strain evidence="10 11">SAG 216-7</strain>
    </source>
</reference>
<comment type="subcellular location">
    <subcellularLocation>
        <location evidence="1">Membrane</location>
        <topology evidence="1">Multi-pass membrane protein</topology>
    </subcellularLocation>
</comment>
<dbReference type="Proteomes" id="UP001491310">
    <property type="component" value="Unassembled WGS sequence"/>
</dbReference>
<feature type="transmembrane region" description="Helical" evidence="8">
    <location>
        <begin position="555"/>
        <end position="575"/>
    </location>
</feature>
<dbReference type="Pfam" id="PF00005">
    <property type="entry name" value="ABC_tran"/>
    <property type="match status" value="1"/>
</dbReference>
<dbReference type="InterPro" id="IPR017871">
    <property type="entry name" value="ABC_transporter-like_CS"/>
</dbReference>
<dbReference type="InterPro" id="IPR027417">
    <property type="entry name" value="P-loop_NTPase"/>
</dbReference>
<dbReference type="EMBL" id="JALJOT010000003">
    <property type="protein sequence ID" value="KAK9916993.1"/>
    <property type="molecule type" value="Genomic_DNA"/>
</dbReference>
<sequence length="648" mass="72690">MGAMPASPTKPGTPPKRMISIDVESQTRTVGTPYRGGHQPRLTYDGDILKNSLPEFSGASRLNGGMKVTFKDLNYRVTNNAKSSERITLLTRVSGFLLPAHLTALMGPSGSSKTTLLDVLAGRKTVGTIRGQVLFSGQRASRTFLRRYTGYVEQFDALIDNLTVFEMLLYTAELKLDMRMSFLDKCKKVQTVIEQLALNTCRDTRIGSALLRGISGGQAKRVNIGIALVSDPRVLFLDEPTSGLDSYTANEVMTVVKGLVKNGITICATIHSPTPYCFNLFDTLMILLRGNVVYFGENGLACINYFETAFPEVVKFGSNNGHPEMMHNKAEWIVDLTTKADRDNRHAAFAEKYEGSELKRVNARALSQHMSDATELPAEMLKELSTKAETANPWFYGVYTLLRYRMGRDIMDINFLGPRIMDKFVLALIIMSLYWHVGGNQAPSNVNNITAVLFLWTILPGYAAASYMPTIVLERPLYVRERNDGLYRPITYLVAKMVEELTIFFFLSLVLTVIVFAPCQLGGSYVLFWLVNFVTTATGIALGYFIAAISPNMDIANAALPAYVTVLLFFVGLLLRNQDQPVYWRWFSYLDFLKYAWGAQMINQFEGSKAMALDFQTVLKFYNLEGQSKWLNLLYETCFLLLFLILAW</sequence>
<dbReference type="CDD" id="cd03213">
    <property type="entry name" value="ABCG_EPDR"/>
    <property type="match status" value="1"/>
</dbReference>
<dbReference type="SUPFAM" id="SSF52540">
    <property type="entry name" value="P-loop containing nucleoside triphosphate hydrolases"/>
    <property type="match status" value="1"/>
</dbReference>
<evidence type="ECO:0000256" key="8">
    <source>
        <dbReference type="SAM" id="Phobius"/>
    </source>
</evidence>
<feature type="transmembrane region" description="Helical" evidence="8">
    <location>
        <begin position="501"/>
        <end position="519"/>
    </location>
</feature>
<keyword evidence="5" id="KW-0067">ATP-binding</keyword>
<dbReference type="Pfam" id="PF01061">
    <property type="entry name" value="ABC2_membrane"/>
    <property type="match status" value="1"/>
</dbReference>
<protein>
    <recommendedName>
        <fullName evidence="9">ABC transporter domain-containing protein</fullName>
    </recommendedName>
</protein>
<organism evidence="10 11">
    <name type="scientific">Coccomyxa subellipsoidea</name>
    <dbReference type="NCBI Taxonomy" id="248742"/>
    <lineage>
        <taxon>Eukaryota</taxon>
        <taxon>Viridiplantae</taxon>
        <taxon>Chlorophyta</taxon>
        <taxon>core chlorophytes</taxon>
        <taxon>Trebouxiophyceae</taxon>
        <taxon>Trebouxiophyceae incertae sedis</taxon>
        <taxon>Coccomyxaceae</taxon>
        <taxon>Coccomyxa</taxon>
    </lineage>
</organism>
<evidence type="ECO:0000313" key="10">
    <source>
        <dbReference type="EMBL" id="KAK9916993.1"/>
    </source>
</evidence>
<gene>
    <name evidence="10" type="ORF">WJX75_009607</name>
</gene>
<keyword evidence="2" id="KW-0813">Transport</keyword>
<keyword evidence="4" id="KW-0547">Nucleotide-binding</keyword>
<dbReference type="InterPro" id="IPR050352">
    <property type="entry name" value="ABCG_transporters"/>
</dbReference>
<dbReference type="SMART" id="SM00382">
    <property type="entry name" value="AAA"/>
    <property type="match status" value="1"/>
</dbReference>